<accession>A0ABS1UDB4</accession>
<name>A0ABS1UDB4_9PROT</name>
<comment type="caution">
    <text evidence="2">The sequence shown here is derived from an EMBL/GenBank/DDBJ whole genome shotgun (WGS) entry which is preliminary data.</text>
</comment>
<feature type="coiled-coil region" evidence="1">
    <location>
        <begin position="120"/>
        <end position="147"/>
    </location>
</feature>
<evidence type="ECO:0000313" key="3">
    <source>
        <dbReference type="Proteomes" id="UP000660885"/>
    </source>
</evidence>
<keyword evidence="1" id="KW-0175">Coiled coil</keyword>
<gene>
    <name evidence="2" type="ORF">JMJ56_28475</name>
</gene>
<sequence>MVLVKALPHAAKKHGETVCCAGVTQDREWRRQYPIHFRRLKDQFGRWDWIEYDWIKPGGEDRRAESRRVQEDTIKCCGNMPERERAQFLDRIIVPSTEVAASRSQSLALIRPTKSRFFWKRKTAKELEQEKQAYERAAQQLSFLDAELAALAPCPYAFKFDYETEDGKTHKATCDDWETAAMFYNWERKMGAEKALVEMGKVFNERYPAKGMVFAMGTHSRYPDIWLLVGVLRLDLVKQMALF</sequence>
<dbReference type="EMBL" id="JAETWB010000040">
    <property type="protein sequence ID" value="MBL6081924.1"/>
    <property type="molecule type" value="Genomic_DNA"/>
</dbReference>
<evidence type="ECO:0000256" key="1">
    <source>
        <dbReference type="SAM" id="Coils"/>
    </source>
</evidence>
<reference evidence="2 3" key="1">
    <citation type="submission" date="2021-01" db="EMBL/GenBank/DDBJ databases">
        <title>Belnapia mucosa sp. nov. and Belnapia arida sp. nov., isolated from the Tabernas Desert (Almeria, Spain).</title>
        <authorList>
            <person name="Molina-Menor E."/>
            <person name="Vidal-Verdu A."/>
            <person name="Calonge A."/>
            <person name="Satari L."/>
            <person name="Pereto J."/>
            <person name="Porcar M."/>
        </authorList>
    </citation>
    <scope>NUCLEOTIDE SEQUENCE [LARGE SCALE GENOMIC DNA]</scope>
    <source>
        <strain evidence="2 3">T18</strain>
    </source>
</reference>
<evidence type="ECO:0000313" key="2">
    <source>
        <dbReference type="EMBL" id="MBL6081924.1"/>
    </source>
</evidence>
<proteinExistence type="predicted"/>
<dbReference type="RefSeq" id="WP_202835135.1">
    <property type="nucleotide sequence ID" value="NZ_JAETWB010000040.1"/>
</dbReference>
<protein>
    <submittedName>
        <fullName evidence="2">Uncharacterized protein</fullName>
    </submittedName>
</protein>
<dbReference type="Proteomes" id="UP000660885">
    <property type="component" value="Unassembled WGS sequence"/>
</dbReference>
<organism evidence="2 3">
    <name type="scientific">Belnapia arida</name>
    <dbReference type="NCBI Taxonomy" id="2804533"/>
    <lineage>
        <taxon>Bacteria</taxon>
        <taxon>Pseudomonadati</taxon>
        <taxon>Pseudomonadota</taxon>
        <taxon>Alphaproteobacteria</taxon>
        <taxon>Acetobacterales</taxon>
        <taxon>Roseomonadaceae</taxon>
        <taxon>Belnapia</taxon>
    </lineage>
</organism>
<keyword evidence="3" id="KW-1185">Reference proteome</keyword>